<evidence type="ECO:0000313" key="3">
    <source>
        <dbReference type="Proteomes" id="UP000614221"/>
    </source>
</evidence>
<evidence type="ECO:0000313" key="2">
    <source>
        <dbReference type="EMBL" id="GGK73679.1"/>
    </source>
</evidence>
<proteinExistence type="predicted"/>
<comment type="caution">
    <text evidence="2">The sequence shown here is derived from an EMBL/GenBank/DDBJ whole genome shotgun (WGS) entry which is preliminary data.</text>
</comment>
<reference evidence="2" key="2">
    <citation type="submission" date="2020-09" db="EMBL/GenBank/DDBJ databases">
        <authorList>
            <person name="Sun Q."/>
            <person name="Ohkuma M."/>
        </authorList>
    </citation>
    <scope>NUCLEOTIDE SEQUENCE</scope>
    <source>
        <strain evidence="2">JCM 19018</strain>
    </source>
</reference>
<organism evidence="2 3">
    <name type="scientific">Haloarcula sebkhae</name>
    <dbReference type="NCBI Taxonomy" id="932660"/>
    <lineage>
        <taxon>Archaea</taxon>
        <taxon>Methanobacteriati</taxon>
        <taxon>Methanobacteriota</taxon>
        <taxon>Stenosarchaea group</taxon>
        <taxon>Halobacteria</taxon>
        <taxon>Halobacteriales</taxon>
        <taxon>Haloarculaceae</taxon>
        <taxon>Haloarcula</taxon>
    </lineage>
</organism>
<reference evidence="2" key="1">
    <citation type="journal article" date="2014" name="Int. J. Syst. Evol. Microbiol.">
        <title>Complete genome sequence of Corynebacterium casei LMG S-19264T (=DSM 44701T), isolated from a smear-ripened cheese.</title>
        <authorList>
            <consortium name="US DOE Joint Genome Institute (JGI-PGF)"/>
            <person name="Walter F."/>
            <person name="Albersmeier A."/>
            <person name="Kalinowski J."/>
            <person name="Ruckert C."/>
        </authorList>
    </citation>
    <scope>NUCLEOTIDE SEQUENCE</scope>
    <source>
        <strain evidence="2">JCM 19018</strain>
    </source>
</reference>
<evidence type="ECO:0000256" key="1">
    <source>
        <dbReference type="SAM" id="MobiDB-lite"/>
    </source>
</evidence>
<protein>
    <submittedName>
        <fullName evidence="2">Uncharacterized protein</fullName>
    </submittedName>
</protein>
<feature type="region of interest" description="Disordered" evidence="1">
    <location>
        <begin position="29"/>
        <end position="63"/>
    </location>
</feature>
<dbReference type="Proteomes" id="UP000614221">
    <property type="component" value="Unassembled WGS sequence"/>
</dbReference>
<name>A0A830F017_9EURY</name>
<dbReference type="AlphaFoldDB" id="A0A830F017"/>
<sequence length="85" mass="9464">MRMHIDESRREIRPVEIDNAVGVERGLADGIDSTVGDTHARSERRATAPVQHPRVSERDGRGTRLSHVCRLAERSFGSFGGLNRV</sequence>
<dbReference type="EMBL" id="BMPD01000004">
    <property type="protein sequence ID" value="GGK73679.1"/>
    <property type="molecule type" value="Genomic_DNA"/>
</dbReference>
<accession>A0A830F017</accession>
<gene>
    <name evidence="2" type="ORF">GCM10009067_27490</name>
</gene>